<evidence type="ECO:0008006" key="3">
    <source>
        <dbReference type="Google" id="ProtNLM"/>
    </source>
</evidence>
<evidence type="ECO:0000313" key="1">
    <source>
        <dbReference type="EMBL" id="MBB5345222.1"/>
    </source>
</evidence>
<dbReference type="Proteomes" id="UP000569092">
    <property type="component" value="Unassembled WGS sequence"/>
</dbReference>
<proteinExistence type="predicted"/>
<gene>
    <name evidence="1" type="ORF">HDF10_003213</name>
</gene>
<dbReference type="AlphaFoldDB" id="A0A7W8JC54"/>
<organism evidence="1 2">
    <name type="scientific">Tunturiibacter lichenicola</name>
    <dbReference type="NCBI Taxonomy" id="2051959"/>
    <lineage>
        <taxon>Bacteria</taxon>
        <taxon>Pseudomonadati</taxon>
        <taxon>Acidobacteriota</taxon>
        <taxon>Terriglobia</taxon>
        <taxon>Terriglobales</taxon>
        <taxon>Acidobacteriaceae</taxon>
        <taxon>Tunturiibacter</taxon>
    </lineage>
</organism>
<name>A0A7W8JC54_9BACT</name>
<dbReference type="Pfam" id="PF19570">
    <property type="entry name" value="DUF6088"/>
    <property type="match status" value="1"/>
</dbReference>
<protein>
    <recommendedName>
        <fullName evidence="3">Transcriptional regulator, AbiEi antitoxin, Type IV TA system</fullName>
    </recommendedName>
</protein>
<evidence type="ECO:0000313" key="2">
    <source>
        <dbReference type="Proteomes" id="UP000569092"/>
    </source>
</evidence>
<dbReference type="InterPro" id="IPR045738">
    <property type="entry name" value="DUF6088"/>
</dbReference>
<sequence length="246" mass="27379">MPKAAKTRSTASSIRLQIERGGEKLWRHNDFRDQPFPAVAQTLSRLTRNGTLERLSKGVYYRPRFTAFGQSRPSPTAIKKLAEGTKTIFPSGTAAANLLGFSTQTPRRSELATSSLSLPRKLIGAETRVHARRPEAWKSLSETEAALLDFLRKGGSTSELSAERTIQKTLALLATDRHIERLLKVADSEPPRVRALLGALAEELERDPAARARLHASLNPLSRFDFGQFTSLSHAREWQAKERPKT</sequence>
<reference evidence="1 2" key="1">
    <citation type="submission" date="2020-08" db="EMBL/GenBank/DDBJ databases">
        <title>Genomic Encyclopedia of Type Strains, Phase IV (KMG-V): Genome sequencing to study the core and pangenomes of soil and plant-associated prokaryotes.</title>
        <authorList>
            <person name="Whitman W."/>
        </authorList>
    </citation>
    <scope>NUCLEOTIDE SEQUENCE [LARGE SCALE GENOMIC DNA]</scope>
    <source>
        <strain evidence="1 2">M8US30</strain>
    </source>
</reference>
<comment type="caution">
    <text evidence="1">The sequence shown here is derived from an EMBL/GenBank/DDBJ whole genome shotgun (WGS) entry which is preliminary data.</text>
</comment>
<dbReference type="EMBL" id="JACHDZ010000005">
    <property type="protein sequence ID" value="MBB5345222.1"/>
    <property type="molecule type" value="Genomic_DNA"/>
</dbReference>
<accession>A0A7W8JC54</accession>